<comment type="caution">
    <text evidence="2">The sequence shown here is derived from an EMBL/GenBank/DDBJ whole genome shotgun (WGS) entry which is preliminary data.</text>
</comment>
<dbReference type="EMBL" id="JACEEZ010022304">
    <property type="protein sequence ID" value="KAG0712545.1"/>
    <property type="molecule type" value="Genomic_DNA"/>
</dbReference>
<evidence type="ECO:0000313" key="2">
    <source>
        <dbReference type="EMBL" id="KAG0712545.1"/>
    </source>
</evidence>
<dbReference type="Proteomes" id="UP000770661">
    <property type="component" value="Unassembled WGS sequence"/>
</dbReference>
<gene>
    <name evidence="2" type="ORF">GWK47_018256</name>
</gene>
<dbReference type="AlphaFoldDB" id="A0A8J5CIQ7"/>
<organism evidence="2 3">
    <name type="scientific">Chionoecetes opilio</name>
    <name type="common">Atlantic snow crab</name>
    <name type="synonym">Cancer opilio</name>
    <dbReference type="NCBI Taxonomy" id="41210"/>
    <lineage>
        <taxon>Eukaryota</taxon>
        <taxon>Metazoa</taxon>
        <taxon>Ecdysozoa</taxon>
        <taxon>Arthropoda</taxon>
        <taxon>Crustacea</taxon>
        <taxon>Multicrustacea</taxon>
        <taxon>Malacostraca</taxon>
        <taxon>Eumalacostraca</taxon>
        <taxon>Eucarida</taxon>
        <taxon>Decapoda</taxon>
        <taxon>Pleocyemata</taxon>
        <taxon>Brachyura</taxon>
        <taxon>Eubrachyura</taxon>
        <taxon>Majoidea</taxon>
        <taxon>Majidae</taxon>
        <taxon>Chionoecetes</taxon>
    </lineage>
</organism>
<sequence length="169" mass="18503">MSSATASETVGRKRAVRSPLVTPRPGLQSRGIAKRSTSGVPHRRQRAAKRSGRSSPLHGRARKRDRASATIPTPGQEPVSTDEGGGKRAARRRSDSKGTNRRADLDPPGGRDSGPRTCVHLEAREPSLYREIGFRSEEEKRDQQLLDVDVEYALHPGPPAETLRPSEEL</sequence>
<keyword evidence="3" id="KW-1185">Reference proteome</keyword>
<reference evidence="2" key="1">
    <citation type="submission" date="2020-07" db="EMBL/GenBank/DDBJ databases">
        <title>The High-quality genome of the commercially important snow crab, Chionoecetes opilio.</title>
        <authorList>
            <person name="Jeong J.-H."/>
            <person name="Ryu S."/>
        </authorList>
    </citation>
    <scope>NUCLEOTIDE SEQUENCE</scope>
    <source>
        <strain evidence="2">MADBK_172401_WGS</strain>
        <tissue evidence="2">Digestive gland</tissue>
    </source>
</reference>
<feature type="compositionally biased region" description="Basic residues" evidence="1">
    <location>
        <begin position="41"/>
        <end position="52"/>
    </location>
</feature>
<accession>A0A8J5CIQ7</accession>
<name>A0A8J5CIQ7_CHIOP</name>
<evidence type="ECO:0000256" key="1">
    <source>
        <dbReference type="SAM" id="MobiDB-lite"/>
    </source>
</evidence>
<protein>
    <submittedName>
        <fullName evidence="2">Uncharacterized protein</fullName>
    </submittedName>
</protein>
<feature type="region of interest" description="Disordered" evidence="1">
    <location>
        <begin position="1"/>
        <end position="140"/>
    </location>
</feature>
<evidence type="ECO:0000313" key="3">
    <source>
        <dbReference type="Proteomes" id="UP000770661"/>
    </source>
</evidence>
<proteinExistence type="predicted"/>
<feature type="compositionally biased region" description="Basic and acidic residues" evidence="1">
    <location>
        <begin position="119"/>
        <end position="140"/>
    </location>
</feature>
<feature type="compositionally biased region" description="Basic and acidic residues" evidence="1">
    <location>
        <begin position="92"/>
        <end position="105"/>
    </location>
</feature>